<accession>A0A9P7EG56</accession>
<name>A0A9P7EG56_9AGAM</name>
<gene>
    <name evidence="2" type="ORF">BJ212DRAFT_1297407</name>
</gene>
<evidence type="ECO:0000313" key="3">
    <source>
        <dbReference type="Proteomes" id="UP000807769"/>
    </source>
</evidence>
<keyword evidence="1" id="KW-0472">Membrane</keyword>
<proteinExistence type="predicted"/>
<comment type="caution">
    <text evidence="2">The sequence shown here is derived from an EMBL/GenBank/DDBJ whole genome shotgun (WGS) entry which is preliminary data.</text>
</comment>
<dbReference type="Proteomes" id="UP000807769">
    <property type="component" value="Unassembled WGS sequence"/>
</dbReference>
<reference evidence="2" key="1">
    <citation type="journal article" date="2020" name="New Phytol.">
        <title>Comparative genomics reveals dynamic genome evolution in host specialist ectomycorrhizal fungi.</title>
        <authorList>
            <person name="Lofgren L.A."/>
            <person name="Nguyen N.H."/>
            <person name="Vilgalys R."/>
            <person name="Ruytinx J."/>
            <person name="Liao H.L."/>
            <person name="Branco S."/>
            <person name="Kuo A."/>
            <person name="LaButti K."/>
            <person name="Lipzen A."/>
            <person name="Andreopoulos W."/>
            <person name="Pangilinan J."/>
            <person name="Riley R."/>
            <person name="Hundley H."/>
            <person name="Na H."/>
            <person name="Barry K."/>
            <person name="Grigoriev I.V."/>
            <person name="Stajich J.E."/>
            <person name="Kennedy P.G."/>
        </authorList>
    </citation>
    <scope>NUCLEOTIDE SEQUENCE</scope>
    <source>
        <strain evidence="2">MN1</strain>
    </source>
</reference>
<dbReference type="OrthoDB" id="2692685at2759"/>
<sequence length="192" mass="21448">MYHDGPTTFNIKSEGFTTVYNDLHSLVFGGTKIPATMMDAFGAAFQQNDEVADYAMTLGLFEHEIHEGFDVIRRNRGLEAVSNDPSWWLRINLNICISYWIVATGVVVVYDWVLTLYGACQILLVMQMFVLGPCLILSVREICAQLVTGSDPETSMVSIVFQEHVYGQIHITTGNDEVSAKHETQMADSFLA</sequence>
<feature type="transmembrane region" description="Helical" evidence="1">
    <location>
        <begin position="91"/>
        <end position="110"/>
    </location>
</feature>
<evidence type="ECO:0000256" key="1">
    <source>
        <dbReference type="SAM" id="Phobius"/>
    </source>
</evidence>
<dbReference type="GeneID" id="64626609"/>
<keyword evidence="1" id="KW-1133">Transmembrane helix</keyword>
<evidence type="ECO:0000313" key="2">
    <source>
        <dbReference type="EMBL" id="KAG1820926.1"/>
    </source>
</evidence>
<dbReference type="AlphaFoldDB" id="A0A9P7EG56"/>
<dbReference type="RefSeq" id="XP_041195993.1">
    <property type="nucleotide sequence ID" value="XM_041332592.1"/>
</dbReference>
<protein>
    <submittedName>
        <fullName evidence="2">Uncharacterized protein</fullName>
    </submittedName>
</protein>
<keyword evidence="1" id="KW-0812">Transmembrane</keyword>
<keyword evidence="3" id="KW-1185">Reference proteome</keyword>
<feature type="transmembrane region" description="Helical" evidence="1">
    <location>
        <begin position="116"/>
        <end position="137"/>
    </location>
</feature>
<dbReference type="EMBL" id="JABBWG010000007">
    <property type="protein sequence ID" value="KAG1820926.1"/>
    <property type="molecule type" value="Genomic_DNA"/>
</dbReference>
<organism evidence="2 3">
    <name type="scientific">Suillus subaureus</name>
    <dbReference type="NCBI Taxonomy" id="48587"/>
    <lineage>
        <taxon>Eukaryota</taxon>
        <taxon>Fungi</taxon>
        <taxon>Dikarya</taxon>
        <taxon>Basidiomycota</taxon>
        <taxon>Agaricomycotina</taxon>
        <taxon>Agaricomycetes</taxon>
        <taxon>Agaricomycetidae</taxon>
        <taxon>Boletales</taxon>
        <taxon>Suillineae</taxon>
        <taxon>Suillaceae</taxon>
        <taxon>Suillus</taxon>
    </lineage>
</organism>